<keyword evidence="2" id="KW-1185">Reference proteome</keyword>
<name>A0ACC2I280_9PLEO</name>
<evidence type="ECO:0000313" key="1">
    <source>
        <dbReference type="EMBL" id="KAJ8109275.1"/>
    </source>
</evidence>
<organism evidence="1 2">
    <name type="scientific">Boeremia exigua</name>
    <dbReference type="NCBI Taxonomy" id="749465"/>
    <lineage>
        <taxon>Eukaryota</taxon>
        <taxon>Fungi</taxon>
        <taxon>Dikarya</taxon>
        <taxon>Ascomycota</taxon>
        <taxon>Pezizomycotina</taxon>
        <taxon>Dothideomycetes</taxon>
        <taxon>Pleosporomycetidae</taxon>
        <taxon>Pleosporales</taxon>
        <taxon>Pleosporineae</taxon>
        <taxon>Didymellaceae</taxon>
        <taxon>Boeremia</taxon>
    </lineage>
</organism>
<gene>
    <name evidence="1" type="ORF">OPT61_g7588</name>
</gene>
<comment type="caution">
    <text evidence="1">The sequence shown here is derived from an EMBL/GenBank/DDBJ whole genome shotgun (WGS) entry which is preliminary data.</text>
</comment>
<protein>
    <submittedName>
        <fullName evidence="1">Uncharacterized protein</fullName>
    </submittedName>
</protein>
<evidence type="ECO:0000313" key="2">
    <source>
        <dbReference type="Proteomes" id="UP001153331"/>
    </source>
</evidence>
<accession>A0ACC2I280</accession>
<proteinExistence type="predicted"/>
<dbReference type="EMBL" id="JAPHNI010000633">
    <property type="protein sequence ID" value="KAJ8109275.1"/>
    <property type="molecule type" value="Genomic_DNA"/>
</dbReference>
<reference evidence="1" key="1">
    <citation type="submission" date="2022-11" db="EMBL/GenBank/DDBJ databases">
        <title>Genome Sequence of Boeremia exigua.</title>
        <authorList>
            <person name="Buettner E."/>
        </authorList>
    </citation>
    <scope>NUCLEOTIDE SEQUENCE</scope>
    <source>
        <strain evidence="1">CU02</strain>
    </source>
</reference>
<sequence>MADSWRANFTDWYKYWRRRQVSDVESFVDIELDATRKDNDTVDSNTTYRQSTSFSSSHYTPTCASHPPLTDPIYLRIDFGDDVCQKSLDYGTFSHWSAVEGLMIDMEEDGMIFEELWDVNESMKICMGDWDARVRPGWDVHVHCQSGQAMLETRYLEEDSDSEYSESEEDHWIDEILDPYQEEWCLPRWREKVELEKSKIIAMQEPSWIMLGLGCASVTLFIIAAVVYTA</sequence>
<dbReference type="Proteomes" id="UP001153331">
    <property type="component" value="Unassembled WGS sequence"/>
</dbReference>